<evidence type="ECO:0000313" key="2">
    <source>
        <dbReference type="EMBL" id="CUS51203.1"/>
    </source>
</evidence>
<proteinExistence type="predicted"/>
<organism evidence="2">
    <name type="scientific">hydrothermal vent metagenome</name>
    <dbReference type="NCBI Taxonomy" id="652676"/>
    <lineage>
        <taxon>unclassified sequences</taxon>
        <taxon>metagenomes</taxon>
        <taxon>ecological metagenomes</taxon>
    </lineage>
</organism>
<dbReference type="InterPro" id="IPR029069">
    <property type="entry name" value="HotDog_dom_sf"/>
</dbReference>
<dbReference type="Pfam" id="PF01575">
    <property type="entry name" value="MaoC_dehydratas"/>
    <property type="match status" value="1"/>
</dbReference>
<evidence type="ECO:0000259" key="1">
    <source>
        <dbReference type="Pfam" id="PF01575"/>
    </source>
</evidence>
<dbReference type="EMBL" id="CZRL01000056">
    <property type="protein sequence ID" value="CUS51203.1"/>
    <property type="molecule type" value="Genomic_DNA"/>
</dbReference>
<gene>
    <name evidence="2" type="ORF">MGWOODY_XGa510</name>
</gene>
<dbReference type="InterPro" id="IPR039375">
    <property type="entry name" value="NodN-like"/>
</dbReference>
<dbReference type="AlphaFoldDB" id="A0A160TRN5"/>
<protein>
    <submittedName>
        <fullName evidence="2">Acyl dehydratase</fullName>
    </submittedName>
</protein>
<dbReference type="CDD" id="cd03450">
    <property type="entry name" value="NodN"/>
    <property type="match status" value="1"/>
</dbReference>
<dbReference type="SUPFAM" id="SSF54637">
    <property type="entry name" value="Thioesterase/thiol ester dehydrase-isomerase"/>
    <property type="match status" value="1"/>
</dbReference>
<feature type="domain" description="MaoC-like" evidence="1">
    <location>
        <begin position="14"/>
        <end position="117"/>
    </location>
</feature>
<dbReference type="PANTHER" id="PTHR42993">
    <property type="entry name" value="MAOC-LIKE DEHYDRATASE DOMAIN-CONTAINING PROTEIN"/>
    <property type="match status" value="1"/>
</dbReference>
<dbReference type="Gene3D" id="3.10.129.10">
    <property type="entry name" value="Hotdog Thioesterase"/>
    <property type="match status" value="1"/>
</dbReference>
<reference evidence="2" key="1">
    <citation type="submission" date="2015-10" db="EMBL/GenBank/DDBJ databases">
        <authorList>
            <person name="Gilbert D.G."/>
        </authorList>
    </citation>
    <scope>NUCLEOTIDE SEQUENCE</scope>
</reference>
<sequence length="156" mass="17640">MTKLTTIAVDQLQSMQGTKLGISPWVQLSQLMVNQFAEITNDHQFIHTDPERAGAETPFGGTIAHGFLTLSQLTQMAESTLPIIKDVRMSINYGFDRIRFITPVHSDARVRAHFTLELAEERTAGEWTLHHNISVEIEHNERPALSAIWITRQYTG</sequence>
<dbReference type="PANTHER" id="PTHR42993:SF1">
    <property type="entry name" value="MAOC-LIKE DEHYDRATASE DOMAIN-CONTAINING PROTEIN"/>
    <property type="match status" value="1"/>
</dbReference>
<dbReference type="InterPro" id="IPR002539">
    <property type="entry name" value="MaoC-like_dom"/>
</dbReference>
<accession>A0A160TRN5</accession>
<name>A0A160TRN5_9ZZZZ</name>